<dbReference type="EMBL" id="GBRH01277365">
    <property type="protein sequence ID" value="JAD20530.1"/>
    <property type="molecule type" value="Transcribed_RNA"/>
</dbReference>
<organism evidence="1">
    <name type="scientific">Arundo donax</name>
    <name type="common">Giant reed</name>
    <name type="synonym">Donax arundinaceus</name>
    <dbReference type="NCBI Taxonomy" id="35708"/>
    <lineage>
        <taxon>Eukaryota</taxon>
        <taxon>Viridiplantae</taxon>
        <taxon>Streptophyta</taxon>
        <taxon>Embryophyta</taxon>
        <taxon>Tracheophyta</taxon>
        <taxon>Spermatophyta</taxon>
        <taxon>Magnoliopsida</taxon>
        <taxon>Liliopsida</taxon>
        <taxon>Poales</taxon>
        <taxon>Poaceae</taxon>
        <taxon>PACMAD clade</taxon>
        <taxon>Arundinoideae</taxon>
        <taxon>Arundineae</taxon>
        <taxon>Arundo</taxon>
    </lineage>
</organism>
<reference evidence="1" key="2">
    <citation type="journal article" date="2015" name="Data Brief">
        <title>Shoot transcriptome of the giant reed, Arundo donax.</title>
        <authorList>
            <person name="Barrero R.A."/>
            <person name="Guerrero F.D."/>
            <person name="Moolhuijzen P."/>
            <person name="Goolsby J.A."/>
            <person name="Tidwell J."/>
            <person name="Bellgard S.E."/>
            <person name="Bellgard M.I."/>
        </authorList>
    </citation>
    <scope>NUCLEOTIDE SEQUENCE</scope>
    <source>
        <tissue evidence="1">Shoot tissue taken approximately 20 cm above the soil surface</tissue>
    </source>
</reference>
<name>A0A0A8Y4W2_ARUDO</name>
<dbReference type="AlphaFoldDB" id="A0A0A8Y4W2"/>
<reference evidence="1" key="1">
    <citation type="submission" date="2014-09" db="EMBL/GenBank/DDBJ databases">
        <authorList>
            <person name="Magalhaes I.L.F."/>
            <person name="Oliveira U."/>
            <person name="Santos F.R."/>
            <person name="Vidigal T.H.D.A."/>
            <person name="Brescovit A.D."/>
            <person name="Santos A.J."/>
        </authorList>
    </citation>
    <scope>NUCLEOTIDE SEQUENCE</scope>
    <source>
        <tissue evidence="1">Shoot tissue taken approximately 20 cm above the soil surface</tissue>
    </source>
</reference>
<sequence>MFIAQNNEHRNIKIIGNSNASGVSSYCHGGGPYVAKHTA</sequence>
<protein>
    <submittedName>
        <fullName evidence="1">Uncharacterized protein</fullName>
    </submittedName>
</protein>
<accession>A0A0A8Y4W2</accession>
<proteinExistence type="predicted"/>
<evidence type="ECO:0000313" key="1">
    <source>
        <dbReference type="EMBL" id="JAD20530.1"/>
    </source>
</evidence>